<dbReference type="Gene3D" id="2.120.10.80">
    <property type="entry name" value="Kelch-type beta propeller"/>
    <property type="match status" value="1"/>
</dbReference>
<reference evidence="2" key="1">
    <citation type="journal article" date="2025" name="Foods">
        <title>Unveiling the Microbial Signatures of Arabica Coffee Cherries: Insights into Ripeness Specific Diversity, Functional Traits, and Implications for Quality and Safety.</title>
        <authorList>
            <consortium name="RefSeq"/>
            <person name="Tenea G.N."/>
            <person name="Cifuentes V."/>
            <person name="Reyes P."/>
            <person name="Cevallos-Vallejos M."/>
        </authorList>
    </citation>
    <scope>NUCLEOTIDE SEQUENCE [LARGE SCALE GENOMIC DNA]</scope>
</reference>
<evidence type="ECO:0000313" key="3">
    <source>
        <dbReference type="RefSeq" id="XP_027098803.2"/>
    </source>
</evidence>
<dbReference type="Proteomes" id="UP001652660">
    <property type="component" value="Chromosome 11e"/>
</dbReference>
<reference evidence="3" key="2">
    <citation type="submission" date="2025-08" db="UniProtKB">
        <authorList>
            <consortium name="RefSeq"/>
        </authorList>
    </citation>
    <scope>IDENTIFICATION</scope>
    <source>
        <tissue evidence="3">Leaves</tissue>
    </source>
</reference>
<feature type="domain" description="F-box associated beta-propeller type 1" evidence="1">
    <location>
        <begin position="19"/>
        <end position="184"/>
    </location>
</feature>
<dbReference type="SUPFAM" id="SSF50965">
    <property type="entry name" value="Galactose oxidase, central domain"/>
    <property type="match status" value="1"/>
</dbReference>
<keyword evidence="2" id="KW-1185">Reference proteome</keyword>
<dbReference type="NCBIfam" id="TIGR01640">
    <property type="entry name" value="F_box_assoc_1"/>
    <property type="match status" value="1"/>
</dbReference>
<dbReference type="RefSeq" id="XP_027098803.2">
    <property type="nucleotide sequence ID" value="XM_027243002.2"/>
</dbReference>
<dbReference type="OrthoDB" id="5314306at2759"/>
<dbReference type="GeneID" id="113718080"/>
<dbReference type="PANTHER" id="PTHR31672:SF13">
    <property type="entry name" value="F-BOX PROTEIN CPR30-LIKE"/>
    <property type="match status" value="1"/>
</dbReference>
<dbReference type="InterPro" id="IPR006527">
    <property type="entry name" value="F-box-assoc_dom_typ1"/>
</dbReference>
<dbReference type="AlphaFoldDB" id="A0A6P6V7F2"/>
<dbReference type="Pfam" id="PF07734">
    <property type="entry name" value="FBA_1"/>
    <property type="match status" value="1"/>
</dbReference>
<dbReference type="InterPro" id="IPR050796">
    <property type="entry name" value="SCF_F-box_component"/>
</dbReference>
<dbReference type="InterPro" id="IPR011043">
    <property type="entry name" value="Gal_Oxase/kelch_b-propeller"/>
</dbReference>
<accession>A0A6P6V7F2</accession>
<name>A0A6P6V7F2_COFAR</name>
<evidence type="ECO:0000313" key="2">
    <source>
        <dbReference type="Proteomes" id="UP001652660"/>
    </source>
</evidence>
<evidence type="ECO:0000259" key="1">
    <source>
        <dbReference type="Pfam" id="PF07734"/>
    </source>
</evidence>
<proteinExistence type="predicted"/>
<dbReference type="InterPro" id="IPR017451">
    <property type="entry name" value="F-box-assoc_interact_dom"/>
</dbReference>
<dbReference type="PANTHER" id="PTHR31672">
    <property type="entry name" value="BNACNNG10540D PROTEIN"/>
    <property type="match status" value="1"/>
</dbReference>
<dbReference type="InterPro" id="IPR015915">
    <property type="entry name" value="Kelch-typ_b-propeller"/>
</dbReference>
<gene>
    <name evidence="3" type="primary">LOC113718080</name>
</gene>
<organism evidence="2 3">
    <name type="scientific">Coffea arabica</name>
    <name type="common">Arabian coffee</name>
    <dbReference type="NCBI Taxonomy" id="13443"/>
    <lineage>
        <taxon>Eukaryota</taxon>
        <taxon>Viridiplantae</taxon>
        <taxon>Streptophyta</taxon>
        <taxon>Embryophyta</taxon>
        <taxon>Tracheophyta</taxon>
        <taxon>Spermatophyta</taxon>
        <taxon>Magnoliopsida</taxon>
        <taxon>eudicotyledons</taxon>
        <taxon>Gunneridae</taxon>
        <taxon>Pentapetalae</taxon>
        <taxon>asterids</taxon>
        <taxon>lamiids</taxon>
        <taxon>Gentianales</taxon>
        <taxon>Rubiaceae</taxon>
        <taxon>Ixoroideae</taxon>
        <taxon>Gardenieae complex</taxon>
        <taxon>Bertiereae - Coffeeae clade</taxon>
        <taxon>Coffeeae</taxon>
        <taxon>Coffea</taxon>
    </lineage>
</organism>
<protein>
    <submittedName>
        <fullName evidence="3">F-box protein CPR1-like</fullName>
    </submittedName>
</protein>
<sequence>MDSKVLGITLFPIEYHTRGRAIFHLGFGYDHVNDEYKVLNRIRFSDLCDRDQSSWYDEVYIYSSKKNSWRRMKHFPFKLSNYHYYCALDCVLADGALHWFMRERRLNGVIYIISFDLSNEEFQKMPCPMIPWPLGYFQHNLKVLNGSLCLILYYDVGGGFGADIWVMEDYGVEKSWTKLTSVTMAGWTFWSLTPLALSKNKRQLLLQIDGVKLVLHDLETKCISDLATRGDVSFVQSSCRCIGRLVRPFGTD</sequence>